<name>A0AC34GZI1_9BILA</name>
<accession>A0AC34GZI1</accession>
<dbReference type="WBParaSite" id="ES5_v2.g9866.t1">
    <property type="protein sequence ID" value="ES5_v2.g9866.t1"/>
    <property type="gene ID" value="ES5_v2.g9866"/>
</dbReference>
<protein>
    <submittedName>
        <fullName evidence="2">Uncharacterized protein</fullName>
    </submittedName>
</protein>
<evidence type="ECO:0000313" key="2">
    <source>
        <dbReference type="WBParaSite" id="ES5_v2.g9866.t1"/>
    </source>
</evidence>
<dbReference type="Proteomes" id="UP000887579">
    <property type="component" value="Unplaced"/>
</dbReference>
<organism evidence="1 2">
    <name type="scientific">Panagrolaimus sp. ES5</name>
    <dbReference type="NCBI Taxonomy" id="591445"/>
    <lineage>
        <taxon>Eukaryota</taxon>
        <taxon>Metazoa</taxon>
        <taxon>Ecdysozoa</taxon>
        <taxon>Nematoda</taxon>
        <taxon>Chromadorea</taxon>
        <taxon>Rhabditida</taxon>
        <taxon>Tylenchina</taxon>
        <taxon>Panagrolaimomorpha</taxon>
        <taxon>Panagrolaimoidea</taxon>
        <taxon>Panagrolaimidae</taxon>
        <taxon>Panagrolaimus</taxon>
    </lineage>
</organism>
<evidence type="ECO:0000313" key="1">
    <source>
        <dbReference type="Proteomes" id="UP000887579"/>
    </source>
</evidence>
<proteinExistence type="predicted"/>
<sequence length="713" mass="80456">MLKISASARIKYSTGEIINLLSTDVERIRTFWFYMFDFVYTPIMISICLIGLSFTIGINVLYGISVLIAFFPINSILVKIATKCEERQMKLKDTRLKLMTDFLSGIKIIKFYAWEKSVQEHITNIRKKEVTQLKYAIICFSLMEISFNACPILATLASFVGYVIFQGHSLTPQVAFISLMLFSLMRFSVYRIPGLIQESVNAKISLKRIEKFLLEPETSEMINTMTPSNNDTIIQMKNANFTWNPDEEKTVLALKSLTFEIQKGELIGVIGRVGNGKSSFLSSICAELYQISGTFFRHPAVTVSLVSQEAWIQNLSLKNNILFGKPFEENLYQQTIYSCALKDDIKIFPAGDETEIGEKGLNLSGGQKARVALARAVYQNSDLYIFDDTLSAVDCHVGAHIFQEVIGNEGILKDKTRIFALNSIEILPKCDRIIVLKDGGIFDIGTFEELCFKKNTSFIDIIKELKTKDIEANETTNNKKLELKQKQEDNKNLKKSPALQKDFLEDPTSAQQPFANLIQDETSIESFRQIWMAKWTSNFRNETNSINDTQSLGIYGLFGILSCFVSGCSAVILAFGAVKASKKLHNNLLFSLLRSPMQFFDTTPLGRILNRLSKDIEKIDNDVPQKLNYSTILLAEGAFYIISAIYVIPEIGIASIIAIIAVIFVVRYYTYTSVQIRRLCSKAWSSVISHTQDSYVGINTLRAFGQMKQQAGY</sequence>
<reference evidence="2" key="1">
    <citation type="submission" date="2022-11" db="UniProtKB">
        <authorList>
            <consortium name="WormBaseParasite"/>
        </authorList>
    </citation>
    <scope>IDENTIFICATION</scope>
</reference>